<dbReference type="GO" id="GO:0071949">
    <property type="term" value="F:FAD binding"/>
    <property type="evidence" value="ECO:0007669"/>
    <property type="project" value="InterPro"/>
</dbReference>
<evidence type="ECO:0000259" key="6">
    <source>
        <dbReference type="PROSITE" id="PS51387"/>
    </source>
</evidence>
<organism evidence="7 8">
    <name type="scientific">Stappia albiluteola</name>
    <dbReference type="NCBI Taxonomy" id="2758565"/>
    <lineage>
        <taxon>Bacteria</taxon>
        <taxon>Pseudomonadati</taxon>
        <taxon>Pseudomonadota</taxon>
        <taxon>Alphaproteobacteria</taxon>
        <taxon>Hyphomicrobiales</taxon>
        <taxon>Stappiaceae</taxon>
        <taxon>Stappia</taxon>
    </lineage>
</organism>
<gene>
    <name evidence="7" type="ORF">H2509_02650</name>
</gene>
<comment type="caution">
    <text evidence="7">The sequence shown here is derived from an EMBL/GenBank/DDBJ whole genome shotgun (WGS) entry which is preliminary data.</text>
</comment>
<keyword evidence="5" id="KW-0560">Oxidoreductase</keyword>
<dbReference type="InterPro" id="IPR016166">
    <property type="entry name" value="FAD-bd_PCMH"/>
</dbReference>
<dbReference type="InterPro" id="IPR006094">
    <property type="entry name" value="Oxid_FAD_bind_N"/>
</dbReference>
<accession>A0A839A8V3</accession>
<keyword evidence="3" id="KW-0285">Flavoprotein</keyword>
<evidence type="ECO:0000256" key="4">
    <source>
        <dbReference type="ARBA" id="ARBA00022827"/>
    </source>
</evidence>
<evidence type="ECO:0000256" key="2">
    <source>
        <dbReference type="ARBA" id="ARBA00005466"/>
    </source>
</evidence>
<keyword evidence="8" id="KW-1185">Reference proteome</keyword>
<sequence>MHDMSLQTLQSGKTKISAAAIEDLAARQRGPVLDEDDPAYDETRAIWNAMIDRRPALIAKCQGAADVINAVRFARDNNLLVSVRGGGHNIAGNAVCDDGLMIDLAPMRSIRVDPAVRRAWIEPGVTLADVDKETQAFGLALPTGINSTTGLAGLTLGGGFGWITRKFGLTIDSLLAVDVVTANGELVRASPSENPDLFWAIRGGGGNFGIVTSFEFKLHKLGPEVMSGLVVHPFSNAREVFRQYRQVLESAPDELTCWVVLRQAPPLPFLPAEWHGKKVLVLAMCHCGDLAAGEKATAPLRAIGKPIVDVVAPHPFAGWQQAFDPLLAPGARNYWKSHDFAELSDAAVNVLIDAIDKLPGPECEIFVGHVGGAAGRVAADATAFPQRSSHFVMNVHARWQDASMDKACIGWARGIFEAARPHAIGTAYINFMPEDETDRVETAYGDNYRRLAEIKRLYDPQNLFRMNQNIRPA</sequence>
<dbReference type="SUPFAM" id="SSF55103">
    <property type="entry name" value="FAD-linked oxidases, C-terminal domain"/>
    <property type="match status" value="1"/>
</dbReference>
<dbReference type="Pfam" id="PF01565">
    <property type="entry name" value="FAD_binding_4"/>
    <property type="match status" value="1"/>
</dbReference>
<proteinExistence type="inferred from homology"/>
<protein>
    <submittedName>
        <fullName evidence="7">FAD-binding oxidoreductase</fullName>
    </submittedName>
</protein>
<dbReference type="InterPro" id="IPR006093">
    <property type="entry name" value="Oxy_OxRdtase_FAD_BS"/>
</dbReference>
<evidence type="ECO:0000313" key="7">
    <source>
        <dbReference type="EMBL" id="MBA5776020.1"/>
    </source>
</evidence>
<comment type="cofactor">
    <cofactor evidence="1">
        <name>FAD</name>
        <dbReference type="ChEBI" id="CHEBI:57692"/>
    </cofactor>
</comment>
<dbReference type="Pfam" id="PF08031">
    <property type="entry name" value="BBE"/>
    <property type="match status" value="1"/>
</dbReference>
<dbReference type="Gene3D" id="3.30.465.10">
    <property type="match status" value="1"/>
</dbReference>
<dbReference type="AlphaFoldDB" id="A0A839A8V3"/>
<dbReference type="InterPro" id="IPR016167">
    <property type="entry name" value="FAD-bd_PCMH_sub1"/>
</dbReference>
<dbReference type="Proteomes" id="UP000541109">
    <property type="component" value="Unassembled WGS sequence"/>
</dbReference>
<dbReference type="PANTHER" id="PTHR42973">
    <property type="entry name" value="BINDING OXIDOREDUCTASE, PUTATIVE (AFU_ORTHOLOGUE AFUA_1G17690)-RELATED"/>
    <property type="match status" value="1"/>
</dbReference>
<evidence type="ECO:0000256" key="5">
    <source>
        <dbReference type="ARBA" id="ARBA00023002"/>
    </source>
</evidence>
<feature type="domain" description="FAD-binding PCMH-type" evidence="6">
    <location>
        <begin position="50"/>
        <end position="221"/>
    </location>
</feature>
<evidence type="ECO:0000256" key="3">
    <source>
        <dbReference type="ARBA" id="ARBA00022630"/>
    </source>
</evidence>
<dbReference type="SUPFAM" id="SSF56176">
    <property type="entry name" value="FAD-binding/transporter-associated domain-like"/>
    <property type="match status" value="1"/>
</dbReference>
<dbReference type="InterPro" id="IPR016164">
    <property type="entry name" value="FAD-linked_Oxase-like_C"/>
</dbReference>
<evidence type="ECO:0000256" key="1">
    <source>
        <dbReference type="ARBA" id="ARBA00001974"/>
    </source>
</evidence>
<dbReference type="PANTHER" id="PTHR42973:SF39">
    <property type="entry name" value="FAD-BINDING PCMH-TYPE DOMAIN-CONTAINING PROTEIN"/>
    <property type="match status" value="1"/>
</dbReference>
<reference evidence="7 8" key="1">
    <citation type="submission" date="2020-07" db="EMBL/GenBank/DDBJ databases">
        <title>Stappia sp., F7233, whole genome shotgun sequencing project.</title>
        <authorList>
            <person name="Jiang S."/>
            <person name="Liu Z.W."/>
            <person name="Du Z.J."/>
        </authorList>
    </citation>
    <scope>NUCLEOTIDE SEQUENCE [LARGE SCALE GENOMIC DNA]</scope>
    <source>
        <strain evidence="7 8">F7233</strain>
    </source>
</reference>
<dbReference type="EMBL" id="JACFXV010000034">
    <property type="protein sequence ID" value="MBA5776020.1"/>
    <property type="molecule type" value="Genomic_DNA"/>
</dbReference>
<dbReference type="InterPro" id="IPR050416">
    <property type="entry name" value="FAD-linked_Oxidoreductase"/>
</dbReference>
<comment type="similarity">
    <text evidence="2">Belongs to the oxygen-dependent FAD-linked oxidoreductase family.</text>
</comment>
<dbReference type="RefSeq" id="WP_182162024.1">
    <property type="nucleotide sequence ID" value="NZ_JACFXV010000034.1"/>
</dbReference>
<evidence type="ECO:0000313" key="8">
    <source>
        <dbReference type="Proteomes" id="UP000541109"/>
    </source>
</evidence>
<dbReference type="GO" id="GO:0016491">
    <property type="term" value="F:oxidoreductase activity"/>
    <property type="evidence" value="ECO:0007669"/>
    <property type="project" value="UniProtKB-KW"/>
</dbReference>
<dbReference type="InterPro" id="IPR012951">
    <property type="entry name" value="BBE"/>
</dbReference>
<dbReference type="Gene3D" id="3.40.462.20">
    <property type="match status" value="1"/>
</dbReference>
<dbReference type="InterPro" id="IPR036318">
    <property type="entry name" value="FAD-bd_PCMH-like_sf"/>
</dbReference>
<dbReference type="PROSITE" id="PS51387">
    <property type="entry name" value="FAD_PCMH"/>
    <property type="match status" value="1"/>
</dbReference>
<dbReference type="Gene3D" id="3.30.43.10">
    <property type="entry name" value="Uridine Diphospho-n-acetylenolpyruvylglucosamine Reductase, domain 2"/>
    <property type="match status" value="1"/>
</dbReference>
<name>A0A839A8V3_9HYPH</name>
<dbReference type="InterPro" id="IPR016169">
    <property type="entry name" value="FAD-bd_PCMH_sub2"/>
</dbReference>
<dbReference type="PROSITE" id="PS00862">
    <property type="entry name" value="OX2_COVAL_FAD"/>
    <property type="match status" value="1"/>
</dbReference>
<keyword evidence="4" id="KW-0274">FAD</keyword>